<dbReference type="AlphaFoldDB" id="A0A7C3V3S5"/>
<dbReference type="SUPFAM" id="SSF51735">
    <property type="entry name" value="NAD(P)-binding Rossmann-fold domains"/>
    <property type="match status" value="1"/>
</dbReference>
<dbReference type="Pfam" id="PF02719">
    <property type="entry name" value="Polysacc_synt_2"/>
    <property type="match status" value="1"/>
</dbReference>
<dbReference type="InterPro" id="IPR003869">
    <property type="entry name" value="Polysac_CapD-like"/>
</dbReference>
<dbReference type="PANTHER" id="PTHR43318:SF2">
    <property type="entry name" value="UDP-N-ACETYLGLUCOSAMINE 4,6-DEHYDRATASE (INVERTING)"/>
    <property type="match status" value="1"/>
</dbReference>
<dbReference type="InterPro" id="IPR051203">
    <property type="entry name" value="Polysaccharide_Synthase-Rel"/>
</dbReference>
<dbReference type="EMBL" id="DTMF01000063">
    <property type="protein sequence ID" value="HGF33234.1"/>
    <property type="molecule type" value="Genomic_DNA"/>
</dbReference>
<evidence type="ECO:0000259" key="2">
    <source>
        <dbReference type="Pfam" id="PF02719"/>
    </source>
</evidence>
<reference evidence="3" key="1">
    <citation type="journal article" date="2020" name="mSystems">
        <title>Genome- and Community-Level Interaction Insights into Carbon Utilization and Element Cycling Functions of Hydrothermarchaeota in Hydrothermal Sediment.</title>
        <authorList>
            <person name="Zhou Z."/>
            <person name="Liu Y."/>
            <person name="Xu W."/>
            <person name="Pan J."/>
            <person name="Luo Z.H."/>
            <person name="Li M."/>
        </authorList>
    </citation>
    <scope>NUCLEOTIDE SEQUENCE [LARGE SCALE GENOMIC DNA]</scope>
    <source>
        <strain evidence="3">SpSt-897</strain>
    </source>
</reference>
<organism evidence="3">
    <name type="scientific">Desulfobacca acetoxidans</name>
    <dbReference type="NCBI Taxonomy" id="60893"/>
    <lineage>
        <taxon>Bacteria</taxon>
        <taxon>Pseudomonadati</taxon>
        <taxon>Thermodesulfobacteriota</taxon>
        <taxon>Desulfobaccia</taxon>
        <taxon>Desulfobaccales</taxon>
        <taxon>Desulfobaccaceae</taxon>
        <taxon>Desulfobacca</taxon>
    </lineage>
</organism>
<dbReference type="InterPro" id="IPR036291">
    <property type="entry name" value="NAD(P)-bd_dom_sf"/>
</dbReference>
<sequence>MSDCFTNKVVLVTGAAGSVGQELVRQLLVLKAAEVRALDNNETELFFLGERHRDAPGFSIHLGDVRDERKLEDVCLGVDIIIHAAAFKHVGLSEYHAFDAVQTNILGVANVVRAAMRQGVGRVLFTSSDKAVNPANVMGATKLLGERLMTAANNAATKSGQRFASVRFGNVIGSRGSVIPIFAEQIRRGGPVTVTDLDMTRFFMTNKDAVKLVLEACLMACGGEVFVTKMPVMRIVDLAQALIALLAPAYGYDPHEIPIRFVGARSGEKLYEELLTIEEMGRALETEHMFAILPSLPESPGKSHYHYKGRVARATLGRQYSSALEPPMTVDEIKHFLLANHILETLVAGNTMDLPRRHHRHLHPVKEASVGVNIN</sequence>
<protein>
    <submittedName>
        <fullName evidence="3">SDR family NAD(P)-dependent oxidoreductase</fullName>
    </submittedName>
</protein>
<evidence type="ECO:0000256" key="1">
    <source>
        <dbReference type="ARBA" id="ARBA00007430"/>
    </source>
</evidence>
<name>A0A7C3V3S5_9BACT</name>
<dbReference type="CDD" id="cd05237">
    <property type="entry name" value="UDP_invert_4-6DH_SDR_e"/>
    <property type="match status" value="1"/>
</dbReference>
<proteinExistence type="inferred from homology"/>
<comment type="caution">
    <text evidence="3">The sequence shown here is derived from an EMBL/GenBank/DDBJ whole genome shotgun (WGS) entry which is preliminary data.</text>
</comment>
<gene>
    <name evidence="3" type="ORF">ENW96_02450</name>
</gene>
<accession>A0A7C3V3S5</accession>
<comment type="similarity">
    <text evidence="1">Belongs to the polysaccharide synthase family.</text>
</comment>
<feature type="domain" description="Polysaccharide biosynthesis protein CapD-like" evidence="2">
    <location>
        <begin position="10"/>
        <end position="292"/>
    </location>
</feature>
<dbReference type="Gene3D" id="3.40.50.720">
    <property type="entry name" value="NAD(P)-binding Rossmann-like Domain"/>
    <property type="match status" value="1"/>
</dbReference>
<dbReference type="PANTHER" id="PTHR43318">
    <property type="entry name" value="UDP-N-ACETYLGLUCOSAMINE 4,6-DEHYDRATASE"/>
    <property type="match status" value="1"/>
</dbReference>
<evidence type="ECO:0000313" key="3">
    <source>
        <dbReference type="EMBL" id="HGF33234.1"/>
    </source>
</evidence>